<dbReference type="Gene3D" id="3.60.10.10">
    <property type="entry name" value="Endonuclease/exonuclease/phosphatase"/>
    <property type="match status" value="1"/>
</dbReference>
<dbReference type="EMBL" id="QUNF01000002">
    <property type="protein sequence ID" value="REG92785.1"/>
    <property type="molecule type" value="Genomic_DNA"/>
</dbReference>
<feature type="transmembrane region" description="Helical" evidence="2">
    <location>
        <begin position="44"/>
        <end position="64"/>
    </location>
</feature>
<feature type="domain" description="Endonuclease/exonuclease/phosphatase" evidence="3">
    <location>
        <begin position="118"/>
        <end position="320"/>
    </location>
</feature>
<feature type="region of interest" description="Disordered" evidence="1">
    <location>
        <begin position="331"/>
        <end position="358"/>
    </location>
</feature>
<keyword evidence="4" id="KW-0540">Nuclease</keyword>
<dbReference type="PANTHER" id="PTHR14859:SF15">
    <property type="entry name" value="ENDONUCLEASE_EXONUCLEASE_PHOSPHATASE DOMAIN-CONTAINING PROTEIN"/>
    <property type="match status" value="1"/>
</dbReference>
<evidence type="ECO:0000256" key="1">
    <source>
        <dbReference type="SAM" id="MobiDB-lite"/>
    </source>
</evidence>
<keyword evidence="2" id="KW-0812">Transmembrane</keyword>
<keyword evidence="5" id="KW-1185">Reference proteome</keyword>
<keyword evidence="2" id="KW-0472">Membrane</keyword>
<comment type="caution">
    <text evidence="4">The sequence shown here is derived from an EMBL/GenBank/DDBJ whole genome shotgun (WGS) entry which is preliminary data.</text>
</comment>
<dbReference type="Proteomes" id="UP000256405">
    <property type="component" value="Unassembled WGS sequence"/>
</dbReference>
<keyword evidence="4" id="KW-0269">Exonuclease</keyword>
<evidence type="ECO:0000313" key="4">
    <source>
        <dbReference type="EMBL" id="REG92785.1"/>
    </source>
</evidence>
<dbReference type="GO" id="GO:0006506">
    <property type="term" value="P:GPI anchor biosynthetic process"/>
    <property type="evidence" value="ECO:0007669"/>
    <property type="project" value="TreeGrafter"/>
</dbReference>
<gene>
    <name evidence="4" type="ORF">C8N25_102188</name>
</gene>
<dbReference type="OrthoDB" id="9796594at2"/>
<dbReference type="InterPro" id="IPR005135">
    <property type="entry name" value="Endo/exonuclease/phosphatase"/>
</dbReference>
<evidence type="ECO:0000259" key="3">
    <source>
        <dbReference type="Pfam" id="PF03372"/>
    </source>
</evidence>
<dbReference type="GO" id="GO:0004519">
    <property type="term" value="F:endonuclease activity"/>
    <property type="evidence" value="ECO:0007669"/>
    <property type="project" value="UniProtKB-KW"/>
</dbReference>
<reference evidence="4 5" key="1">
    <citation type="submission" date="2018-08" db="EMBL/GenBank/DDBJ databases">
        <title>Genomic Encyclopedia of Archaeal and Bacterial Type Strains, Phase II (KMG-II): from individual species to whole genera.</title>
        <authorList>
            <person name="Goeker M."/>
        </authorList>
    </citation>
    <scope>NUCLEOTIDE SEQUENCE [LARGE SCALE GENOMIC DNA]</scope>
    <source>
        <strain evidence="4 5">DSM 15986</strain>
    </source>
</reference>
<dbReference type="InterPro" id="IPR036691">
    <property type="entry name" value="Endo/exonu/phosph_ase_sf"/>
</dbReference>
<evidence type="ECO:0000313" key="5">
    <source>
        <dbReference type="Proteomes" id="UP000256405"/>
    </source>
</evidence>
<dbReference type="PANTHER" id="PTHR14859">
    <property type="entry name" value="CALCOFLUOR WHITE HYPERSENSITIVE PROTEIN PRECURSOR"/>
    <property type="match status" value="1"/>
</dbReference>
<feature type="transmembrane region" description="Helical" evidence="2">
    <location>
        <begin position="76"/>
        <end position="96"/>
    </location>
</feature>
<name>A0A3E0E3N8_9BACT</name>
<dbReference type="SUPFAM" id="SSF56219">
    <property type="entry name" value="DNase I-like"/>
    <property type="match status" value="1"/>
</dbReference>
<accession>A0A3E0E3N8</accession>
<protein>
    <submittedName>
        <fullName evidence="4">Endonuclease/exonuclease/phosphatase (EEP) superfamily protein YafD</fullName>
    </submittedName>
</protein>
<sequence>MTSYRNTLSKFMRILTLLICAIVLITTGLPLINSAEWWIRIFDFPRFQIAILTVVAIILAFVFLKFKWAYKIPLLVILAVCLIYQIQFVLVYTPLYNTQAKDSNKQRGENSFSLLVSNVRMENEEKERFQELVKKVNPDVLLITEPDKAWSAAVSKLDVDFPYSIKHPLENSYGMILLSKLPLTESAVNFLVKDSIPSIFTKITLPSGIKIDFYGVHPEPPKPGTDTYERDTELLLIGEKIRDSKNPTLVAGDLNDVGWSVTSKLFRKYSRLVDPRQGRGFFNTYSVMTPMFRYPLDHIFYSKEFGLLSLEKLEDVGSDHYPIFISLNYEPDEDNTEGLKDTNAVEEEEVEEKIEAGN</sequence>
<keyword evidence="4" id="KW-0378">Hydrolase</keyword>
<keyword evidence="4" id="KW-0255">Endonuclease</keyword>
<keyword evidence="2" id="KW-1133">Transmembrane helix</keyword>
<evidence type="ECO:0000256" key="2">
    <source>
        <dbReference type="SAM" id="Phobius"/>
    </source>
</evidence>
<dbReference type="Pfam" id="PF03372">
    <property type="entry name" value="Exo_endo_phos"/>
    <property type="match status" value="1"/>
</dbReference>
<proteinExistence type="predicted"/>
<dbReference type="AlphaFoldDB" id="A0A3E0E3N8"/>
<organism evidence="4 5">
    <name type="scientific">Algoriphagus antarcticus</name>
    <dbReference type="NCBI Taxonomy" id="238540"/>
    <lineage>
        <taxon>Bacteria</taxon>
        <taxon>Pseudomonadati</taxon>
        <taxon>Bacteroidota</taxon>
        <taxon>Cytophagia</taxon>
        <taxon>Cytophagales</taxon>
        <taxon>Cyclobacteriaceae</taxon>
        <taxon>Algoriphagus</taxon>
    </lineage>
</organism>
<dbReference type="InterPro" id="IPR051916">
    <property type="entry name" value="GPI-anchor_lipid_remodeler"/>
</dbReference>
<dbReference type="GO" id="GO:0004527">
    <property type="term" value="F:exonuclease activity"/>
    <property type="evidence" value="ECO:0007669"/>
    <property type="project" value="UniProtKB-KW"/>
</dbReference>
<dbReference type="GO" id="GO:0016020">
    <property type="term" value="C:membrane"/>
    <property type="evidence" value="ECO:0007669"/>
    <property type="project" value="GOC"/>
</dbReference>